<keyword evidence="1" id="KW-1133">Transmembrane helix</keyword>
<keyword evidence="3" id="KW-1185">Reference proteome</keyword>
<evidence type="ECO:0000313" key="2">
    <source>
        <dbReference type="EMBL" id="TDL17532.1"/>
    </source>
</evidence>
<evidence type="ECO:0000256" key="1">
    <source>
        <dbReference type="SAM" id="Phobius"/>
    </source>
</evidence>
<feature type="transmembrane region" description="Helical" evidence="1">
    <location>
        <begin position="56"/>
        <end position="78"/>
    </location>
</feature>
<dbReference type="AlphaFoldDB" id="A0A4Y7PRQ7"/>
<dbReference type="Proteomes" id="UP000294933">
    <property type="component" value="Unassembled WGS sequence"/>
</dbReference>
<sequence>MVGFSLGLISFFVIPAASVVSRKTKFSDAAPLFYNPLQAILFNSTQRHGGAAFGSIGYLVALILVAPLVLAVAAAPLASLALPMLAAICSAVHQATHVTNIRARKVSSNAPERISAARLSLIATVTAMEDLFVMMVMGL</sequence>
<proteinExistence type="predicted"/>
<gene>
    <name evidence="2" type="ORF">BD410DRAFT_794225</name>
</gene>
<protein>
    <submittedName>
        <fullName evidence="2">Uncharacterized protein</fullName>
    </submittedName>
</protein>
<reference evidence="2 3" key="1">
    <citation type="submission" date="2018-06" db="EMBL/GenBank/DDBJ databases">
        <title>A transcriptomic atlas of mushroom development highlights an independent origin of complex multicellularity.</title>
        <authorList>
            <consortium name="DOE Joint Genome Institute"/>
            <person name="Krizsan K."/>
            <person name="Almasi E."/>
            <person name="Merenyi Z."/>
            <person name="Sahu N."/>
            <person name="Viragh M."/>
            <person name="Koszo T."/>
            <person name="Mondo S."/>
            <person name="Kiss B."/>
            <person name="Balint B."/>
            <person name="Kues U."/>
            <person name="Barry K."/>
            <person name="Hegedus J.C."/>
            <person name="Henrissat B."/>
            <person name="Johnson J."/>
            <person name="Lipzen A."/>
            <person name="Ohm R."/>
            <person name="Nagy I."/>
            <person name="Pangilinan J."/>
            <person name="Yan J."/>
            <person name="Xiong Y."/>
            <person name="Grigoriev I.V."/>
            <person name="Hibbett D.S."/>
            <person name="Nagy L.G."/>
        </authorList>
    </citation>
    <scope>NUCLEOTIDE SEQUENCE [LARGE SCALE GENOMIC DNA]</scope>
    <source>
        <strain evidence="2 3">SZMC22713</strain>
    </source>
</reference>
<keyword evidence="1" id="KW-0812">Transmembrane</keyword>
<accession>A0A4Y7PRQ7</accession>
<organism evidence="2 3">
    <name type="scientific">Rickenella mellea</name>
    <dbReference type="NCBI Taxonomy" id="50990"/>
    <lineage>
        <taxon>Eukaryota</taxon>
        <taxon>Fungi</taxon>
        <taxon>Dikarya</taxon>
        <taxon>Basidiomycota</taxon>
        <taxon>Agaricomycotina</taxon>
        <taxon>Agaricomycetes</taxon>
        <taxon>Hymenochaetales</taxon>
        <taxon>Rickenellaceae</taxon>
        <taxon>Rickenella</taxon>
    </lineage>
</organism>
<name>A0A4Y7PRQ7_9AGAM</name>
<dbReference type="VEuPathDB" id="FungiDB:BD410DRAFT_794225"/>
<keyword evidence="1" id="KW-0472">Membrane</keyword>
<dbReference type="EMBL" id="ML170220">
    <property type="protein sequence ID" value="TDL17532.1"/>
    <property type="molecule type" value="Genomic_DNA"/>
</dbReference>
<evidence type="ECO:0000313" key="3">
    <source>
        <dbReference type="Proteomes" id="UP000294933"/>
    </source>
</evidence>